<name>A0A1Y2ADM8_9FUNG</name>
<dbReference type="Gene3D" id="3.40.50.200">
    <property type="entry name" value="Peptidase S8/S53 domain"/>
    <property type="match status" value="1"/>
</dbReference>
<keyword evidence="6" id="KW-0812">Transmembrane</keyword>
<dbReference type="GO" id="GO:0006508">
    <property type="term" value="P:proteolysis"/>
    <property type="evidence" value="ECO:0007669"/>
    <property type="project" value="UniProtKB-KW"/>
</dbReference>
<dbReference type="AlphaFoldDB" id="A0A1Y2ADM8"/>
<dbReference type="SUPFAM" id="SSF52743">
    <property type="entry name" value="Subtilisin-like"/>
    <property type="match status" value="1"/>
</dbReference>
<keyword evidence="3 5" id="KW-0378">Hydrolase</keyword>
<evidence type="ECO:0000313" key="8">
    <source>
        <dbReference type="EMBL" id="ORY20669.1"/>
    </source>
</evidence>
<organism evidence="8 9">
    <name type="scientific">Neocallimastix californiae</name>
    <dbReference type="NCBI Taxonomy" id="1754190"/>
    <lineage>
        <taxon>Eukaryota</taxon>
        <taxon>Fungi</taxon>
        <taxon>Fungi incertae sedis</taxon>
        <taxon>Chytridiomycota</taxon>
        <taxon>Chytridiomycota incertae sedis</taxon>
        <taxon>Neocallimastigomycetes</taxon>
        <taxon>Neocallimastigales</taxon>
        <taxon>Neocallimastigaceae</taxon>
        <taxon>Neocallimastix</taxon>
    </lineage>
</organism>
<dbReference type="GO" id="GO:0005615">
    <property type="term" value="C:extracellular space"/>
    <property type="evidence" value="ECO:0007669"/>
    <property type="project" value="TreeGrafter"/>
</dbReference>
<dbReference type="InterPro" id="IPR050131">
    <property type="entry name" value="Peptidase_S8_subtilisin-like"/>
</dbReference>
<dbReference type="OrthoDB" id="206201at2759"/>
<keyword evidence="6" id="KW-1133">Transmembrane helix</keyword>
<evidence type="ECO:0000256" key="5">
    <source>
        <dbReference type="PROSITE-ProRule" id="PRU01240"/>
    </source>
</evidence>
<dbReference type="PANTHER" id="PTHR43806">
    <property type="entry name" value="PEPTIDASE S8"/>
    <property type="match status" value="1"/>
</dbReference>
<dbReference type="EMBL" id="MCOG01000283">
    <property type="protein sequence ID" value="ORY20669.1"/>
    <property type="molecule type" value="Genomic_DNA"/>
</dbReference>
<evidence type="ECO:0000313" key="9">
    <source>
        <dbReference type="Proteomes" id="UP000193920"/>
    </source>
</evidence>
<feature type="active site" description="Charge relay system" evidence="5">
    <location>
        <position position="409"/>
    </location>
</feature>
<keyword evidence="9" id="KW-1185">Reference proteome</keyword>
<feature type="active site" description="Charge relay system" evidence="5">
    <location>
        <position position="246"/>
    </location>
</feature>
<dbReference type="Proteomes" id="UP000193920">
    <property type="component" value="Unassembled WGS sequence"/>
</dbReference>
<evidence type="ECO:0000256" key="2">
    <source>
        <dbReference type="ARBA" id="ARBA00022670"/>
    </source>
</evidence>
<comment type="caution">
    <text evidence="8">The sequence shown here is derived from an EMBL/GenBank/DDBJ whole genome shotgun (WGS) entry which is preliminary data.</text>
</comment>
<dbReference type="InterPro" id="IPR015500">
    <property type="entry name" value="Peptidase_S8_subtilisin-rel"/>
</dbReference>
<evidence type="ECO:0000259" key="7">
    <source>
        <dbReference type="Pfam" id="PF00082"/>
    </source>
</evidence>
<evidence type="ECO:0000256" key="6">
    <source>
        <dbReference type="SAM" id="Phobius"/>
    </source>
</evidence>
<evidence type="ECO:0000256" key="3">
    <source>
        <dbReference type="ARBA" id="ARBA00022801"/>
    </source>
</evidence>
<keyword evidence="6" id="KW-0472">Membrane</keyword>
<dbReference type="InterPro" id="IPR000209">
    <property type="entry name" value="Peptidase_S8/S53_dom"/>
</dbReference>
<sequence>MNNCSFIFIIFIIFNYLFHCLLAENNYYLISIRRSSNDKEYDKESVSTQIAINEMVNDIMNDIYEIIENHKETYALKDAYLSDEVVKIIKKLPNVIHCKISKRTVAFRSINTMENNISSNKYYNSEDILNETKWKGLEIQENQFNNETLAYSHLSLISQGQYKYTENSNYTYDNNYYFPSTAGKGIDLYVIDSGLNINLHEADFDTYKNTPDERIITCDGRIENGEFNPVYKMEDCLIESLDDDEHGTLVSIAAIGKINGVAKKANLHMLATDYGDSDDLTALDYIKQHATPHKTVVNISRGCEYGVECYSQSIQNKITELINYGIIIIVSAGNTYESNCIGQIYTSCEGVIPIGAISNNYIYDLGMEDVYEPAIYTSYGECVDLFAPGTIRVSREGNNEILEMVSGTSFSSAITAGVVATIMSENSNIDYTFYLMKEKLIDLSLKDVIRDLDENTPNRFLNNGKKIVYQSSKSDVLLDEFSD</sequence>
<reference evidence="8 9" key="1">
    <citation type="submission" date="2016-08" db="EMBL/GenBank/DDBJ databases">
        <title>A Parts List for Fungal Cellulosomes Revealed by Comparative Genomics.</title>
        <authorList>
            <consortium name="DOE Joint Genome Institute"/>
            <person name="Haitjema C.H."/>
            <person name="Gilmore S.P."/>
            <person name="Henske J.K."/>
            <person name="Solomon K.V."/>
            <person name="De Groot R."/>
            <person name="Kuo A."/>
            <person name="Mondo S.J."/>
            <person name="Salamov A.A."/>
            <person name="Labutti K."/>
            <person name="Zhao Z."/>
            <person name="Chiniquy J."/>
            <person name="Barry K."/>
            <person name="Brewer H.M."/>
            <person name="Purvine S.O."/>
            <person name="Wright A.T."/>
            <person name="Boxma B."/>
            <person name="Van Alen T."/>
            <person name="Hackstein J.H."/>
            <person name="Baker S.E."/>
            <person name="Grigoriev I.V."/>
            <person name="O'Malley M.A."/>
        </authorList>
    </citation>
    <scope>NUCLEOTIDE SEQUENCE [LARGE SCALE GENOMIC DNA]</scope>
    <source>
        <strain evidence="8 9">G1</strain>
    </source>
</reference>
<accession>A0A1Y2ADM8</accession>
<feature type="transmembrane region" description="Helical" evidence="6">
    <location>
        <begin position="6"/>
        <end position="29"/>
    </location>
</feature>
<dbReference type="InterPro" id="IPR036852">
    <property type="entry name" value="Peptidase_S8/S53_dom_sf"/>
</dbReference>
<comment type="similarity">
    <text evidence="1 5">Belongs to the peptidase S8 family.</text>
</comment>
<proteinExistence type="inferred from homology"/>
<dbReference type="PANTHER" id="PTHR43806:SF11">
    <property type="entry name" value="CEREVISIN-RELATED"/>
    <property type="match status" value="1"/>
</dbReference>
<protein>
    <submittedName>
        <fullName evidence="8">Subtilisin-like protein</fullName>
    </submittedName>
</protein>
<dbReference type="GO" id="GO:0004252">
    <property type="term" value="F:serine-type endopeptidase activity"/>
    <property type="evidence" value="ECO:0007669"/>
    <property type="project" value="UniProtKB-UniRule"/>
</dbReference>
<dbReference type="PROSITE" id="PS51892">
    <property type="entry name" value="SUBTILASE"/>
    <property type="match status" value="1"/>
</dbReference>
<evidence type="ECO:0000256" key="4">
    <source>
        <dbReference type="ARBA" id="ARBA00022825"/>
    </source>
</evidence>
<dbReference type="Pfam" id="PF00082">
    <property type="entry name" value="Peptidase_S8"/>
    <property type="match status" value="1"/>
</dbReference>
<evidence type="ECO:0000256" key="1">
    <source>
        <dbReference type="ARBA" id="ARBA00011073"/>
    </source>
</evidence>
<feature type="active site" description="Charge relay system" evidence="5">
    <location>
        <position position="192"/>
    </location>
</feature>
<feature type="domain" description="Peptidase S8/S53" evidence="7">
    <location>
        <begin position="183"/>
        <end position="442"/>
    </location>
</feature>
<dbReference type="PRINTS" id="PR00723">
    <property type="entry name" value="SUBTILISIN"/>
</dbReference>
<dbReference type="STRING" id="1754190.A0A1Y2ADM8"/>
<keyword evidence="2 5" id="KW-0645">Protease</keyword>
<keyword evidence="4 5" id="KW-0720">Serine protease</keyword>
<gene>
    <name evidence="8" type="ORF">LY90DRAFT_516625</name>
</gene>